<dbReference type="Gene3D" id="1.10.510.10">
    <property type="entry name" value="Transferase(Phosphotransferase) domain 1"/>
    <property type="match status" value="1"/>
</dbReference>
<protein>
    <recommendedName>
        <fullName evidence="1">Protein kinase domain-containing protein</fullName>
    </recommendedName>
</protein>
<dbReference type="HOGENOM" id="CLU_000288_7_18_1"/>
<reference evidence="2 3" key="1">
    <citation type="submission" date="2014-04" db="EMBL/GenBank/DDBJ databases">
        <authorList>
            <consortium name="DOE Joint Genome Institute"/>
            <person name="Kuo A."/>
            <person name="Kohler A."/>
            <person name="Costa M.D."/>
            <person name="Nagy L.G."/>
            <person name="Floudas D."/>
            <person name="Copeland A."/>
            <person name="Barry K.W."/>
            <person name="Cichocki N."/>
            <person name="Veneault-Fourrey C."/>
            <person name="LaButti K."/>
            <person name="Lindquist E.A."/>
            <person name="Lipzen A."/>
            <person name="Lundell T."/>
            <person name="Morin E."/>
            <person name="Murat C."/>
            <person name="Sun H."/>
            <person name="Tunlid A."/>
            <person name="Henrissat B."/>
            <person name="Grigoriev I.V."/>
            <person name="Hibbett D.S."/>
            <person name="Martin F."/>
            <person name="Nordberg H.P."/>
            <person name="Cantor M.N."/>
            <person name="Hua S.X."/>
        </authorList>
    </citation>
    <scope>NUCLEOTIDE SEQUENCE [LARGE SCALE GENOMIC DNA]</scope>
    <source>
        <strain evidence="2 3">Marx 270</strain>
    </source>
</reference>
<feature type="domain" description="Protein kinase" evidence="1">
    <location>
        <begin position="28"/>
        <end position="293"/>
    </location>
</feature>
<dbReference type="InterPro" id="IPR051681">
    <property type="entry name" value="Ser/Thr_Kinases-Pseudokinases"/>
</dbReference>
<dbReference type="GO" id="GO:0004674">
    <property type="term" value="F:protein serine/threonine kinase activity"/>
    <property type="evidence" value="ECO:0007669"/>
    <property type="project" value="TreeGrafter"/>
</dbReference>
<proteinExistence type="predicted"/>
<dbReference type="Pfam" id="PF07714">
    <property type="entry name" value="PK_Tyr_Ser-Thr"/>
    <property type="match status" value="1"/>
</dbReference>
<dbReference type="SUPFAM" id="SSF56112">
    <property type="entry name" value="Protein kinase-like (PK-like)"/>
    <property type="match status" value="1"/>
</dbReference>
<dbReference type="GO" id="GO:0005524">
    <property type="term" value="F:ATP binding"/>
    <property type="evidence" value="ECO:0007669"/>
    <property type="project" value="InterPro"/>
</dbReference>
<evidence type="ECO:0000259" key="1">
    <source>
        <dbReference type="PROSITE" id="PS50011"/>
    </source>
</evidence>
<dbReference type="InParanoid" id="A0A0C3JF62"/>
<dbReference type="Proteomes" id="UP000054217">
    <property type="component" value="Unassembled WGS sequence"/>
</dbReference>
<evidence type="ECO:0000313" key="3">
    <source>
        <dbReference type="Proteomes" id="UP000054217"/>
    </source>
</evidence>
<dbReference type="InterPro" id="IPR011009">
    <property type="entry name" value="Kinase-like_dom_sf"/>
</dbReference>
<dbReference type="PROSITE" id="PS50011">
    <property type="entry name" value="PROTEIN_KINASE_DOM"/>
    <property type="match status" value="1"/>
</dbReference>
<dbReference type="InterPro" id="IPR000719">
    <property type="entry name" value="Prot_kinase_dom"/>
</dbReference>
<dbReference type="STRING" id="870435.A0A0C3JF62"/>
<reference evidence="3" key="2">
    <citation type="submission" date="2015-01" db="EMBL/GenBank/DDBJ databases">
        <title>Evolutionary Origins and Diversification of the Mycorrhizal Mutualists.</title>
        <authorList>
            <consortium name="DOE Joint Genome Institute"/>
            <consortium name="Mycorrhizal Genomics Consortium"/>
            <person name="Kohler A."/>
            <person name="Kuo A."/>
            <person name="Nagy L.G."/>
            <person name="Floudas D."/>
            <person name="Copeland A."/>
            <person name="Barry K.W."/>
            <person name="Cichocki N."/>
            <person name="Veneault-Fourrey C."/>
            <person name="LaButti K."/>
            <person name="Lindquist E.A."/>
            <person name="Lipzen A."/>
            <person name="Lundell T."/>
            <person name="Morin E."/>
            <person name="Murat C."/>
            <person name="Riley R."/>
            <person name="Ohm R."/>
            <person name="Sun H."/>
            <person name="Tunlid A."/>
            <person name="Henrissat B."/>
            <person name="Grigoriev I.V."/>
            <person name="Hibbett D.S."/>
            <person name="Martin F."/>
        </authorList>
    </citation>
    <scope>NUCLEOTIDE SEQUENCE [LARGE SCALE GENOMIC DNA]</scope>
    <source>
        <strain evidence="3">Marx 270</strain>
    </source>
</reference>
<name>A0A0C3JF62_PISTI</name>
<dbReference type="OrthoDB" id="538607at2759"/>
<dbReference type="EMBL" id="KN831959">
    <property type="protein sequence ID" value="KIO07718.1"/>
    <property type="molecule type" value="Genomic_DNA"/>
</dbReference>
<sequence length="325" mass="36272">MRDMSQELKQLSGWATPFGINLDEAVTLDKRINYVRGSHAVVFQGTLRNTGTRVAVKVLRSGPPEDEATIKRVLEEVHLWSTLHHENVLPLLGIITTYDLTVSLVVKWVERGDAHAYVQDSSVDPRPLLLGVARGLQYLHEFQSKPVVHGGLKGSNILISEQGHALLTDYGLPHLLHGSFSMSISAPSLSALNWTAPEILESDEQEITMPGDVWGFGMTAFELFTRQIPFSDRRGFQSIKQRVSEGPPERPDTKSTYDRMTDEWWSICTSCWCSDASSRPKASGLVSEVEQALETMRREQHVSLSSTECSEHVADQEAKVSVLIY</sequence>
<dbReference type="AlphaFoldDB" id="A0A0C3JF62"/>
<dbReference type="PANTHER" id="PTHR44329">
    <property type="entry name" value="SERINE/THREONINE-PROTEIN KINASE TNNI3K-RELATED"/>
    <property type="match status" value="1"/>
</dbReference>
<organism evidence="2 3">
    <name type="scientific">Pisolithus tinctorius Marx 270</name>
    <dbReference type="NCBI Taxonomy" id="870435"/>
    <lineage>
        <taxon>Eukaryota</taxon>
        <taxon>Fungi</taxon>
        <taxon>Dikarya</taxon>
        <taxon>Basidiomycota</taxon>
        <taxon>Agaricomycotina</taxon>
        <taxon>Agaricomycetes</taxon>
        <taxon>Agaricomycetidae</taxon>
        <taxon>Boletales</taxon>
        <taxon>Sclerodermatineae</taxon>
        <taxon>Pisolithaceae</taxon>
        <taxon>Pisolithus</taxon>
    </lineage>
</organism>
<dbReference type="InterPro" id="IPR001245">
    <property type="entry name" value="Ser-Thr/Tyr_kinase_cat_dom"/>
</dbReference>
<accession>A0A0C3JF62</accession>
<evidence type="ECO:0000313" key="2">
    <source>
        <dbReference type="EMBL" id="KIO07718.1"/>
    </source>
</evidence>
<gene>
    <name evidence="2" type="ORF">M404DRAFT_997859</name>
</gene>
<keyword evidence="3" id="KW-1185">Reference proteome</keyword>